<comment type="caution">
    <text evidence="8">The sequence shown here is derived from an EMBL/GenBank/DDBJ whole genome shotgun (WGS) entry which is preliminary data.</text>
</comment>
<protein>
    <recommendedName>
        <fullName evidence="6">Geranylgeranyl transferase type-2 subunit alpha</fullName>
        <ecNumber evidence="6">2.5.1.60</ecNumber>
    </recommendedName>
    <alternativeName>
        <fullName evidence="6">Geranylgeranyl transferase type II subunit alpha</fullName>
    </alternativeName>
</protein>
<feature type="compositionally biased region" description="Basic and acidic residues" evidence="7">
    <location>
        <begin position="14"/>
        <end position="24"/>
    </location>
</feature>
<evidence type="ECO:0000313" key="9">
    <source>
        <dbReference type="Proteomes" id="UP001492380"/>
    </source>
</evidence>
<evidence type="ECO:0000256" key="3">
    <source>
        <dbReference type="ARBA" id="ARBA00022679"/>
    </source>
</evidence>
<keyword evidence="2 6" id="KW-0637">Prenyltransferase</keyword>
<dbReference type="EMBL" id="JBBWRZ010000001">
    <property type="protein sequence ID" value="KAK8247411.1"/>
    <property type="molecule type" value="Genomic_DNA"/>
</dbReference>
<proteinExistence type="inferred from homology"/>
<evidence type="ECO:0000313" key="8">
    <source>
        <dbReference type="EMBL" id="KAK8247411.1"/>
    </source>
</evidence>
<comment type="catalytic activity">
    <reaction evidence="5 6">
        <text>geranylgeranyl diphosphate + L-cysteinyl-[protein] = S-geranylgeranyl-L-cysteinyl-[protein] + diphosphate</text>
        <dbReference type="Rhea" id="RHEA:21240"/>
        <dbReference type="Rhea" id="RHEA-COMP:10131"/>
        <dbReference type="Rhea" id="RHEA-COMP:11537"/>
        <dbReference type="ChEBI" id="CHEBI:29950"/>
        <dbReference type="ChEBI" id="CHEBI:33019"/>
        <dbReference type="ChEBI" id="CHEBI:57533"/>
        <dbReference type="ChEBI" id="CHEBI:86021"/>
        <dbReference type="EC" id="2.5.1.60"/>
    </reaction>
</comment>
<evidence type="ECO:0000256" key="5">
    <source>
        <dbReference type="ARBA" id="ARBA00047658"/>
    </source>
</evidence>
<evidence type="ECO:0000256" key="4">
    <source>
        <dbReference type="ARBA" id="ARBA00022737"/>
    </source>
</evidence>
<evidence type="ECO:0000256" key="1">
    <source>
        <dbReference type="ARBA" id="ARBA00006734"/>
    </source>
</evidence>
<keyword evidence="9" id="KW-1185">Reference proteome</keyword>
<dbReference type="PROSITE" id="PS51147">
    <property type="entry name" value="PFTA"/>
    <property type="match status" value="5"/>
</dbReference>
<name>A0ABR1Z4S0_9PEZI</name>
<evidence type="ECO:0000256" key="7">
    <source>
        <dbReference type="SAM" id="MobiDB-lite"/>
    </source>
</evidence>
<feature type="region of interest" description="Disordered" evidence="7">
    <location>
        <begin position="1"/>
        <end position="24"/>
    </location>
</feature>
<dbReference type="PANTHER" id="PTHR11129">
    <property type="entry name" value="PROTEIN FARNESYLTRANSFERASE ALPHA SUBUNIT/RAB GERANYLGERANYL TRANSFERASE ALPHA SUBUNIT"/>
    <property type="match status" value="1"/>
</dbReference>
<organism evidence="8 9">
    <name type="scientific">Phyllosticta capitalensis</name>
    <dbReference type="NCBI Taxonomy" id="121624"/>
    <lineage>
        <taxon>Eukaryota</taxon>
        <taxon>Fungi</taxon>
        <taxon>Dikarya</taxon>
        <taxon>Ascomycota</taxon>
        <taxon>Pezizomycotina</taxon>
        <taxon>Dothideomycetes</taxon>
        <taxon>Dothideomycetes incertae sedis</taxon>
        <taxon>Botryosphaeriales</taxon>
        <taxon>Phyllostictaceae</taxon>
        <taxon>Phyllosticta</taxon>
    </lineage>
</organism>
<keyword evidence="3 6" id="KW-0808">Transferase</keyword>
<keyword evidence="4" id="KW-0677">Repeat</keyword>
<sequence length="369" mass="43229">MASHGIPRTAAAAEHSERTEQARQKELQQIEQYKQLVAQVNAKVAEKQYTDDALALTSKLLAQNPEYYTIWNHRRVILQHIFGNAQISSSAESEDPAKVQQTVLEYIAEDLRFTIPLLMKFPKCYWIWNHRQWLLQQSTELLQEPQAQRLWQEEHGLVGKMLSRDSRNFHGWSYRRFVVAHLETLPSEDGKTTSMIEPEFDYTTKMINTNLSNFSAWHNRTKLIPRLLDERKADEETRRRFLKAEFELIQKALYTDPYDQSLWFYHANLMSALEDTTPRSARIILELDNDIRQEFVEEEFESIKDMLDGAEDCKWIYQALLDTAVALKQLKEGSDGGFDDEMAGWLSELRKLDPLRSGRWDDLSKKLKL</sequence>
<dbReference type="Gene3D" id="1.25.40.120">
    <property type="entry name" value="Protein prenylyltransferase"/>
    <property type="match status" value="1"/>
</dbReference>
<dbReference type="Pfam" id="PF01239">
    <property type="entry name" value="PPTA"/>
    <property type="match status" value="5"/>
</dbReference>
<dbReference type="SUPFAM" id="SSF48439">
    <property type="entry name" value="Protein prenylyltransferase"/>
    <property type="match status" value="1"/>
</dbReference>
<dbReference type="Proteomes" id="UP001492380">
    <property type="component" value="Unassembled WGS sequence"/>
</dbReference>
<comment type="similarity">
    <text evidence="1 6">Belongs to the protein prenyltransferase subunit alpha family.</text>
</comment>
<evidence type="ECO:0000256" key="2">
    <source>
        <dbReference type="ARBA" id="ARBA00022602"/>
    </source>
</evidence>
<dbReference type="PANTHER" id="PTHR11129:SF2">
    <property type="entry name" value="GERANYLGERANYL TRANSFERASE TYPE-2 SUBUNIT ALPHA"/>
    <property type="match status" value="1"/>
</dbReference>
<accession>A0ABR1Z4S0</accession>
<reference evidence="8 9" key="1">
    <citation type="submission" date="2024-04" db="EMBL/GenBank/DDBJ databases">
        <title>Phyllosticta paracitricarpa is synonymous to the EU quarantine fungus P. citricarpa based on phylogenomic analyses.</title>
        <authorList>
            <consortium name="Lawrence Berkeley National Laboratory"/>
            <person name="Van Ingen-Buijs V.A."/>
            <person name="Van Westerhoven A.C."/>
            <person name="Haridas S."/>
            <person name="Skiadas P."/>
            <person name="Martin F."/>
            <person name="Groenewald J.Z."/>
            <person name="Crous P.W."/>
            <person name="Seidl M.F."/>
        </authorList>
    </citation>
    <scope>NUCLEOTIDE SEQUENCE [LARGE SCALE GENOMIC DNA]</scope>
    <source>
        <strain evidence="8 9">CBS 123374</strain>
    </source>
</reference>
<gene>
    <name evidence="8" type="ORF">HDK90DRAFT_474308</name>
</gene>
<dbReference type="EC" id="2.5.1.60" evidence="6"/>
<comment type="function">
    <text evidence="6">Catalyzes the transfer of a geranyl-geranyl moiety from geranyl-geranyl pyrophosphate to cysteines occuring in specific C-terminal amino acid sequences.</text>
</comment>
<dbReference type="InterPro" id="IPR002088">
    <property type="entry name" value="Prenyl_trans_a"/>
</dbReference>
<evidence type="ECO:0000256" key="6">
    <source>
        <dbReference type="RuleBase" id="RU367120"/>
    </source>
</evidence>